<dbReference type="AlphaFoldDB" id="A0A0K2UMM0"/>
<evidence type="ECO:0000313" key="2">
    <source>
        <dbReference type="EMBL" id="CDW39112.1"/>
    </source>
</evidence>
<accession>A0A0K2UMM0</accession>
<dbReference type="PANTHER" id="PTHR10492">
    <property type="match status" value="1"/>
</dbReference>
<evidence type="ECO:0000259" key="1">
    <source>
        <dbReference type="Pfam" id="PF21530"/>
    </source>
</evidence>
<feature type="domain" description="DNA helicase Pif1-like 2B" evidence="1">
    <location>
        <begin position="27"/>
        <end position="61"/>
    </location>
</feature>
<dbReference type="InterPro" id="IPR049163">
    <property type="entry name" value="Pif1-like_2B_dom"/>
</dbReference>
<proteinExistence type="predicted"/>
<dbReference type="Pfam" id="PF21530">
    <property type="entry name" value="Pif1_2B_dom"/>
    <property type="match status" value="1"/>
</dbReference>
<dbReference type="EMBL" id="HACA01021751">
    <property type="protein sequence ID" value="CDW39112.1"/>
    <property type="molecule type" value="Transcribed_RNA"/>
</dbReference>
<protein>
    <recommendedName>
        <fullName evidence="1">DNA helicase Pif1-like 2B domain-containing protein</fullName>
    </recommendedName>
</protein>
<organism evidence="2">
    <name type="scientific">Lepeophtheirus salmonis</name>
    <name type="common">Salmon louse</name>
    <name type="synonym">Caligus salmonis</name>
    <dbReference type="NCBI Taxonomy" id="72036"/>
    <lineage>
        <taxon>Eukaryota</taxon>
        <taxon>Metazoa</taxon>
        <taxon>Ecdysozoa</taxon>
        <taxon>Arthropoda</taxon>
        <taxon>Crustacea</taxon>
        <taxon>Multicrustacea</taxon>
        <taxon>Hexanauplia</taxon>
        <taxon>Copepoda</taxon>
        <taxon>Siphonostomatoida</taxon>
        <taxon>Caligidae</taxon>
        <taxon>Lepeophtheirus</taxon>
    </lineage>
</organism>
<name>A0A0K2UMM0_LEPSM</name>
<feature type="non-terminal residue" evidence="2">
    <location>
        <position position="1"/>
    </location>
</feature>
<reference evidence="2" key="1">
    <citation type="submission" date="2014-05" db="EMBL/GenBank/DDBJ databases">
        <authorList>
            <person name="Chronopoulou M."/>
        </authorList>
    </citation>
    <scope>NUCLEOTIDE SEQUENCE</scope>
    <source>
        <tissue evidence="2">Whole organism</tissue>
    </source>
</reference>
<sequence length="74" mass="8665">LIKKEKVEFESIAISEETDVTYKYPAEFLNTLNLFGLPPHQLTLKVAIIVILLRNLNRPHGYWIKYSIVSWYAD</sequence>